<protein>
    <submittedName>
        <fullName evidence="2">DUF2851 domain-containing protein</fullName>
    </submittedName>
</protein>
<reference evidence="2 3" key="1">
    <citation type="submission" date="2018-06" db="EMBL/GenBank/DDBJ databases">
        <title>Chryseolinea flavus sp. nov., a member of the phylum Bacteroidetes isolated from soil.</title>
        <authorList>
            <person name="Li Y."/>
            <person name="Wang J."/>
        </authorList>
    </citation>
    <scope>NUCLEOTIDE SEQUENCE [LARGE SCALE GENOMIC DNA]</scope>
    <source>
        <strain evidence="2 3">SDU1-6</strain>
    </source>
</reference>
<dbReference type="OrthoDB" id="1005072at2"/>
<evidence type="ECO:0000256" key="1">
    <source>
        <dbReference type="SAM" id="Phobius"/>
    </source>
</evidence>
<keyword evidence="1" id="KW-0812">Transmembrane</keyword>
<accession>A0A364Y2Q2</accession>
<proteinExistence type="predicted"/>
<keyword evidence="1" id="KW-0472">Membrane</keyword>
<dbReference type="AlphaFoldDB" id="A0A364Y2Q2"/>
<name>A0A364Y2Q2_9BACT</name>
<evidence type="ECO:0000313" key="3">
    <source>
        <dbReference type="Proteomes" id="UP000251889"/>
    </source>
</evidence>
<comment type="caution">
    <text evidence="2">The sequence shown here is derived from an EMBL/GenBank/DDBJ whole genome shotgun (WGS) entry which is preliminary data.</text>
</comment>
<keyword evidence="1" id="KW-1133">Transmembrane helix</keyword>
<dbReference type="InterPro" id="IPR021272">
    <property type="entry name" value="DUF2851"/>
</dbReference>
<gene>
    <name evidence="2" type="ORF">DQQ10_12585</name>
</gene>
<dbReference type="EMBL" id="QMFY01000005">
    <property type="protein sequence ID" value="RAW01060.1"/>
    <property type="molecule type" value="Genomic_DNA"/>
</dbReference>
<organism evidence="2 3">
    <name type="scientific">Pseudochryseolinea flava</name>
    <dbReference type="NCBI Taxonomy" id="2059302"/>
    <lineage>
        <taxon>Bacteria</taxon>
        <taxon>Pseudomonadati</taxon>
        <taxon>Bacteroidota</taxon>
        <taxon>Cytophagia</taxon>
        <taxon>Cytophagales</taxon>
        <taxon>Fulvivirgaceae</taxon>
        <taxon>Pseudochryseolinea</taxon>
    </lineage>
</organism>
<dbReference type="Pfam" id="PF11013">
    <property type="entry name" value="DUF2851"/>
    <property type="match status" value="1"/>
</dbReference>
<dbReference type="RefSeq" id="WP_112747215.1">
    <property type="nucleotide sequence ID" value="NZ_QMFY01000005.1"/>
</dbReference>
<dbReference type="Proteomes" id="UP000251889">
    <property type="component" value="Unassembled WGS sequence"/>
</dbReference>
<keyword evidence="3" id="KW-1185">Reference proteome</keyword>
<feature type="transmembrane region" description="Helical" evidence="1">
    <location>
        <begin position="338"/>
        <end position="355"/>
    </location>
</feature>
<evidence type="ECO:0000313" key="2">
    <source>
        <dbReference type="EMBL" id="RAW01060.1"/>
    </source>
</evidence>
<sequence length="426" mass="49724">MSESFLHYIWQCQYFARTDLRTTNGDALTIFHPGVRNTHAGPDFPQARLQIDTMEWVGSVEIHILASQWVDHRHDTDPAYDNVVLHVVWKNDRPVLRSDGSVMPTLELYGRIDETLIANYKILVNSPWLIPCVEQFVQVPPIIKVDMIEKATSIRLERKTQTILEMLKSNNHDWEETCYQLLARNFGFRVNAEPFLMLARTVPLKILLKHADKLLQIEAFLFGHAGFLDDMKGNDDYVNRLIREYELLFNKYKVSRARLSKAQWRFLRLRPANFPTIRLAQFCVLIHTHRQLFSKLITATSANQLVELFSLQQSPYWKEHYHFMKKGKGEMPSMGLESIYMIIINTVVPLMVAYGKQRDDQEMIDRAFMMLQEMPVESNTIIRQWRKFGMSAVTGFDSQGLIEMHDHFCVKHRCLDCSIGAYILKP</sequence>